<evidence type="ECO:0008006" key="3">
    <source>
        <dbReference type="Google" id="ProtNLM"/>
    </source>
</evidence>
<reference evidence="2" key="1">
    <citation type="submission" date="2017-04" db="EMBL/GenBank/DDBJ databases">
        <authorList>
            <person name="Varghese N."/>
            <person name="Submissions S."/>
        </authorList>
    </citation>
    <scope>NUCLEOTIDE SEQUENCE [LARGE SCALE GENOMIC DNA]</scope>
    <source>
        <strain evidence="2">DSM 12126</strain>
    </source>
</reference>
<sequence>MGAVKICIVLVCLVAAGGNWGFGCGVVEGGERIVKLKTEDYERIIRIAAKEIGVVEGARQNDGKRIREYLGYCYIKSHAAWCAAYLSFCFGQAGYKQPRTAWSPSLFPASRLVKEPKPGVVYGIYFASLKRIAHCGLVEFVKNDLVYGLEGNTNLAGSREGDGVFRKIRHKRTIYRYADWLD</sequence>
<dbReference type="RefSeq" id="WP_235012430.1">
    <property type="nucleotide sequence ID" value="NZ_FWXT01000001.1"/>
</dbReference>
<keyword evidence="2" id="KW-1185">Reference proteome</keyword>
<evidence type="ECO:0000313" key="2">
    <source>
        <dbReference type="Proteomes" id="UP000192756"/>
    </source>
</evidence>
<gene>
    <name evidence="1" type="ORF">SAMN04488524_0402</name>
</gene>
<accession>A0A1W1Z5U9</accession>
<dbReference type="STRING" id="151894.SAMN04488524_0402"/>
<dbReference type="AlphaFoldDB" id="A0A1W1Z5U9"/>
<proteinExistence type="predicted"/>
<dbReference type="Proteomes" id="UP000192756">
    <property type="component" value="Unassembled WGS sequence"/>
</dbReference>
<dbReference type="PROSITE" id="PS51257">
    <property type="entry name" value="PROKAR_LIPOPROTEIN"/>
    <property type="match status" value="1"/>
</dbReference>
<dbReference type="EMBL" id="FWXT01000001">
    <property type="protein sequence ID" value="SMC43829.1"/>
    <property type="molecule type" value="Genomic_DNA"/>
</dbReference>
<organism evidence="1 2">
    <name type="scientific">Pedobacter africanus</name>
    <dbReference type="NCBI Taxonomy" id="151894"/>
    <lineage>
        <taxon>Bacteria</taxon>
        <taxon>Pseudomonadati</taxon>
        <taxon>Bacteroidota</taxon>
        <taxon>Sphingobacteriia</taxon>
        <taxon>Sphingobacteriales</taxon>
        <taxon>Sphingobacteriaceae</taxon>
        <taxon>Pedobacter</taxon>
    </lineage>
</organism>
<name>A0A1W1Z5U9_9SPHI</name>
<protein>
    <recommendedName>
        <fullName evidence="3">CHAP domain-containing protein</fullName>
    </recommendedName>
</protein>
<evidence type="ECO:0000313" key="1">
    <source>
        <dbReference type="EMBL" id="SMC43829.1"/>
    </source>
</evidence>